<dbReference type="PANTHER" id="PTHR43861">
    <property type="entry name" value="TRANS-ACONITATE 2-METHYLTRANSFERASE-RELATED"/>
    <property type="match status" value="1"/>
</dbReference>
<dbReference type="InterPro" id="IPR029063">
    <property type="entry name" value="SAM-dependent_MTases_sf"/>
</dbReference>
<evidence type="ECO:0000259" key="2">
    <source>
        <dbReference type="Pfam" id="PF13649"/>
    </source>
</evidence>
<keyword evidence="4" id="KW-1185">Reference proteome</keyword>
<dbReference type="CDD" id="cd02440">
    <property type="entry name" value="AdoMet_MTases"/>
    <property type="match status" value="1"/>
</dbReference>
<dbReference type="InterPro" id="IPR041698">
    <property type="entry name" value="Methyltransf_25"/>
</dbReference>
<dbReference type="GO" id="GO:0032259">
    <property type="term" value="P:methylation"/>
    <property type="evidence" value="ECO:0007669"/>
    <property type="project" value="UniProtKB-KW"/>
</dbReference>
<keyword evidence="1" id="KW-0808">Transferase</keyword>
<dbReference type="Gene3D" id="3.40.50.150">
    <property type="entry name" value="Vaccinia Virus protein VP39"/>
    <property type="match status" value="1"/>
</dbReference>
<dbReference type="Proteomes" id="UP001157114">
    <property type="component" value="Unassembled WGS sequence"/>
</dbReference>
<accession>A0ABQ6GCL5</accession>
<name>A0ABQ6GCL5_9BACL</name>
<reference evidence="3 4" key="1">
    <citation type="submission" date="2023-03" db="EMBL/GenBank/DDBJ databases">
        <title>Draft genome sequence of the bacteria which degrade cell wall of Tricholomamatutake.</title>
        <authorList>
            <person name="Konishi Y."/>
            <person name="Fukuta Y."/>
            <person name="Shirasaka N."/>
        </authorList>
    </citation>
    <scope>NUCLEOTIDE SEQUENCE [LARGE SCALE GENOMIC DNA]</scope>
    <source>
        <strain evidence="4">mu1</strain>
    </source>
</reference>
<dbReference type="GO" id="GO:0008168">
    <property type="term" value="F:methyltransferase activity"/>
    <property type="evidence" value="ECO:0007669"/>
    <property type="project" value="UniProtKB-KW"/>
</dbReference>
<dbReference type="SUPFAM" id="SSF53335">
    <property type="entry name" value="S-adenosyl-L-methionine-dependent methyltransferases"/>
    <property type="match status" value="1"/>
</dbReference>
<dbReference type="EMBL" id="BSSQ01000010">
    <property type="protein sequence ID" value="GLX68015.1"/>
    <property type="molecule type" value="Genomic_DNA"/>
</dbReference>
<comment type="caution">
    <text evidence="3">The sequence shown here is derived from an EMBL/GenBank/DDBJ whole genome shotgun (WGS) entry which is preliminary data.</text>
</comment>
<dbReference type="Pfam" id="PF13649">
    <property type="entry name" value="Methyltransf_25"/>
    <property type="match status" value="1"/>
</dbReference>
<proteinExistence type="predicted"/>
<sequence length="240" mass="27193">MEETIQSIEDVLTMLDALLKEQSTFNWDAFYSDREKPIPFFANTPDENLVQYVQTNLLRPGRALDLGCGPGRNAIFLAKEGWNVDAVDISAEAIGWANDRAYESNVQVNFIQKDLFDLDLEPESYDLIYDSGCFHYVPPHRRMSYLNIIKKALKPDGAYAITCFKVGGKYGGSDLSDWEVYRQKSLRGGLGYTKEKLAAIFHDFDLIELREMKEIEQPASVFGSNSLLTGLFNNKRSCDS</sequence>
<organism evidence="3 4">
    <name type="scientific">Paenibacillus glycanilyticus</name>
    <dbReference type="NCBI Taxonomy" id="126569"/>
    <lineage>
        <taxon>Bacteria</taxon>
        <taxon>Bacillati</taxon>
        <taxon>Bacillota</taxon>
        <taxon>Bacilli</taxon>
        <taxon>Bacillales</taxon>
        <taxon>Paenibacillaceae</taxon>
        <taxon>Paenibacillus</taxon>
    </lineage>
</organism>
<gene>
    <name evidence="3" type="ORF">MU1_23600</name>
</gene>
<dbReference type="RefSeq" id="WP_284238768.1">
    <property type="nucleotide sequence ID" value="NZ_BSSQ01000010.1"/>
</dbReference>
<evidence type="ECO:0000256" key="1">
    <source>
        <dbReference type="ARBA" id="ARBA00022679"/>
    </source>
</evidence>
<feature type="domain" description="Methyltransferase" evidence="2">
    <location>
        <begin position="64"/>
        <end position="157"/>
    </location>
</feature>
<evidence type="ECO:0000313" key="3">
    <source>
        <dbReference type="EMBL" id="GLX68015.1"/>
    </source>
</evidence>
<evidence type="ECO:0000313" key="4">
    <source>
        <dbReference type="Proteomes" id="UP001157114"/>
    </source>
</evidence>
<protein>
    <submittedName>
        <fullName evidence="3">Methyltransferase</fullName>
    </submittedName>
</protein>
<keyword evidence="3" id="KW-0489">Methyltransferase</keyword>